<sequence length="531" mass="58500">MEVLAQIENELNQEFTHKPETIKQLRITANLKVALYIRDTDLHAFFTTDQASSSALLDGHLSGVVASFGAEKSEREQEVVRESIVVGGKKVLTLLNESTGRMLDQSAGQMLDPEWAKNLSALVAYLSVHIVLQQAGAGAQLLDDYLHLCNIPKLDQQILKAFNEVIAETKAGTFTDPKKHTDRMEVPAAKDVVDSLLKIVGEQSAKDTLSLVGRITPAVIAEHSQVLQGAGASPVEIAYSTVAGVLKGFGKDSVFSDFDLKDPNKRDELSEKWFEAVAANPRRPGQKDCFQKQDWYKVQPMFDKLIDSAKTEAEQAYIATPMAEQKSGKSQINLLISQIAKPTMELVCDLIHATDADKELSDLAYEVLTETTTAFQDLAKLPGAQKGSVQAADAFVWMMEMMQMKKQTSLADILDRLPKLLENSSAPGSERFTWSSRIALRSLHLLAIRASVNSQYNDQVSDTIYTVVNIILQRGHGEEQYDRILRALNVATQSTLTQASWATLDVLIVLMARSKCGPQHPIETVSSNKLS</sequence>
<comment type="caution">
    <text evidence="1">The sequence shown here is derived from an EMBL/GenBank/DDBJ whole genome shotgun (WGS) entry which is preliminary data.</text>
</comment>
<dbReference type="EMBL" id="MTYJ01000532">
    <property type="protein sequence ID" value="OWA55081.1"/>
    <property type="molecule type" value="Genomic_DNA"/>
</dbReference>
<gene>
    <name evidence="1" type="ORF">BV898_19466</name>
</gene>
<evidence type="ECO:0000313" key="2">
    <source>
        <dbReference type="Proteomes" id="UP000192578"/>
    </source>
</evidence>
<name>A0A9X6NLP7_HYPEX</name>
<proteinExistence type="predicted"/>
<dbReference type="AlphaFoldDB" id="A0A9X6NLP7"/>
<organism evidence="1 2">
    <name type="scientific">Hypsibius exemplaris</name>
    <name type="common">Freshwater tardigrade</name>
    <dbReference type="NCBI Taxonomy" id="2072580"/>
    <lineage>
        <taxon>Eukaryota</taxon>
        <taxon>Metazoa</taxon>
        <taxon>Ecdysozoa</taxon>
        <taxon>Tardigrada</taxon>
        <taxon>Eutardigrada</taxon>
        <taxon>Parachela</taxon>
        <taxon>Hypsibioidea</taxon>
        <taxon>Hypsibiidae</taxon>
        <taxon>Hypsibius</taxon>
    </lineage>
</organism>
<keyword evidence="2" id="KW-1185">Reference proteome</keyword>
<dbReference type="Proteomes" id="UP000192578">
    <property type="component" value="Unassembled WGS sequence"/>
</dbReference>
<reference evidence="2" key="1">
    <citation type="submission" date="2017-01" db="EMBL/GenBank/DDBJ databases">
        <title>Comparative genomics of anhydrobiosis in the tardigrade Hypsibius dujardini.</title>
        <authorList>
            <person name="Yoshida Y."/>
            <person name="Koutsovoulos G."/>
            <person name="Laetsch D."/>
            <person name="Stevens L."/>
            <person name="Kumar S."/>
            <person name="Horikawa D."/>
            <person name="Ishino K."/>
            <person name="Komine S."/>
            <person name="Tomita M."/>
            <person name="Blaxter M."/>
            <person name="Arakawa K."/>
        </authorList>
    </citation>
    <scope>NUCLEOTIDE SEQUENCE [LARGE SCALE GENOMIC DNA]</scope>
    <source>
        <strain evidence="2">Z151</strain>
    </source>
</reference>
<accession>A0A9X6NLP7</accession>
<protein>
    <submittedName>
        <fullName evidence="1">Uncharacterized protein</fullName>
    </submittedName>
</protein>
<evidence type="ECO:0000313" key="1">
    <source>
        <dbReference type="EMBL" id="OWA55081.1"/>
    </source>
</evidence>